<dbReference type="AlphaFoldDB" id="A0A1W0E5S5"/>
<proteinExistence type="predicted"/>
<dbReference type="SUPFAM" id="SSF54928">
    <property type="entry name" value="RNA-binding domain, RBD"/>
    <property type="match status" value="3"/>
</dbReference>
<evidence type="ECO:0000256" key="1">
    <source>
        <dbReference type="ARBA" id="ARBA00022737"/>
    </source>
</evidence>
<feature type="domain" description="RRM" evidence="4">
    <location>
        <begin position="198"/>
        <end position="278"/>
    </location>
</feature>
<reference evidence="5 6" key="1">
    <citation type="journal article" date="2017" name="Environ. Microbiol.">
        <title>Decay of the glycolytic pathway and adaptation to intranuclear parasitism within Enterocytozoonidae microsporidia.</title>
        <authorList>
            <person name="Wiredu Boakye D."/>
            <person name="Jaroenlak P."/>
            <person name="Prachumwat A."/>
            <person name="Williams T.A."/>
            <person name="Bateman K.S."/>
            <person name="Itsathitphaisarn O."/>
            <person name="Sritunyalucksana K."/>
            <person name="Paszkiewicz K.H."/>
            <person name="Moore K.A."/>
            <person name="Stentiford G.D."/>
            <person name="Williams B.A."/>
        </authorList>
    </citation>
    <scope>NUCLEOTIDE SEQUENCE [LARGE SCALE GENOMIC DNA]</scope>
    <source>
        <strain evidence="5 6">TH1</strain>
    </source>
</reference>
<dbReference type="CDD" id="cd00590">
    <property type="entry name" value="RRM_SF"/>
    <property type="match status" value="3"/>
</dbReference>
<comment type="caution">
    <text evidence="5">The sequence shown here is derived from an EMBL/GenBank/DDBJ whole genome shotgun (WGS) entry which is preliminary data.</text>
</comment>
<sequence>MVDTSLNNLESKLSNLTVGKKMNKNTVHIGDISLKTTTSDLKELFKDYKCTSVNLKKTANEQYAFAFVTFETEDYANKAIEDFKYKKLNGKELIISSCSNAKKYTDDSNVFVNKIPLDMNAVDLEKIFKNFGHIIKCKIVRNKDGTSKGYGYVMYKNSKSAKKAVEYCQDVQINGQKLVVEMYNTEKLHRNTETESFTNCFCKNFPSNFTEEKLREMLEKYGKITSIYMPLRADKSAVGFACVNFEKTEDAIKAIENCHNKSFFTNEEMGKDKKFAVEPFYIQKNEKKTEREQMLKGVYGNNTNYRSKLKKNLFIKNVPVTFSEEETLKVLQQYGKIVDFKLNKDQMHPDKQFGFVCYSTLEEAALALEKSKKILLDGSQLELLIYKSKFERENESSFIKDLNLGGGKIEEKKVLDTLFDMLFAQAKNFKNIFEKVGAKTEKEFADILCKKMSGLNTQVLREYVSNPKKLNDFIEKEILKN</sequence>
<feature type="domain" description="RRM" evidence="4">
    <location>
        <begin position="25"/>
        <end position="100"/>
    </location>
</feature>
<dbReference type="Proteomes" id="UP000192758">
    <property type="component" value="Unassembled WGS sequence"/>
</dbReference>
<dbReference type="OrthoDB" id="19742at2759"/>
<gene>
    <name evidence="5" type="primary">PAB1</name>
    <name evidence="5" type="ORF">EHP00_100</name>
</gene>
<accession>A0A1W0E5S5</accession>
<evidence type="ECO:0000313" key="6">
    <source>
        <dbReference type="Proteomes" id="UP000192758"/>
    </source>
</evidence>
<dbReference type="PANTHER" id="PTHR24012">
    <property type="entry name" value="RNA BINDING PROTEIN"/>
    <property type="match status" value="1"/>
</dbReference>
<protein>
    <submittedName>
        <fullName evidence="5">PAB1</fullName>
    </submittedName>
</protein>
<name>A0A1W0E5S5_9MICR</name>
<keyword evidence="2 3" id="KW-0694">RNA-binding</keyword>
<evidence type="ECO:0000259" key="4">
    <source>
        <dbReference type="PROSITE" id="PS50102"/>
    </source>
</evidence>
<organism evidence="5 6">
    <name type="scientific">Ecytonucleospora hepatopenaei</name>
    <dbReference type="NCBI Taxonomy" id="646526"/>
    <lineage>
        <taxon>Eukaryota</taxon>
        <taxon>Fungi</taxon>
        <taxon>Fungi incertae sedis</taxon>
        <taxon>Microsporidia</taxon>
        <taxon>Enterocytozoonidae</taxon>
        <taxon>Ecytonucleospora</taxon>
    </lineage>
</organism>
<dbReference type="EMBL" id="MNPJ01000019">
    <property type="protein sequence ID" value="OQS54595.1"/>
    <property type="molecule type" value="Genomic_DNA"/>
</dbReference>
<dbReference type="InterPro" id="IPR012677">
    <property type="entry name" value="Nucleotide-bd_a/b_plait_sf"/>
</dbReference>
<dbReference type="InterPro" id="IPR035979">
    <property type="entry name" value="RBD_domain_sf"/>
</dbReference>
<feature type="domain" description="RRM" evidence="4">
    <location>
        <begin position="108"/>
        <end position="185"/>
    </location>
</feature>
<dbReference type="SMART" id="SM00360">
    <property type="entry name" value="RRM"/>
    <property type="match status" value="4"/>
</dbReference>
<dbReference type="Pfam" id="PF00076">
    <property type="entry name" value="RRM_1"/>
    <property type="match status" value="4"/>
</dbReference>
<dbReference type="VEuPathDB" id="MicrosporidiaDB:EHP00_100"/>
<dbReference type="InterPro" id="IPR000504">
    <property type="entry name" value="RRM_dom"/>
</dbReference>
<evidence type="ECO:0000256" key="3">
    <source>
        <dbReference type="PROSITE-ProRule" id="PRU00176"/>
    </source>
</evidence>
<keyword evidence="1" id="KW-0677">Repeat</keyword>
<dbReference type="STRING" id="646526.A0A1W0E5S5"/>
<evidence type="ECO:0000313" key="5">
    <source>
        <dbReference type="EMBL" id="OQS54595.1"/>
    </source>
</evidence>
<feature type="domain" description="RRM" evidence="4">
    <location>
        <begin position="311"/>
        <end position="390"/>
    </location>
</feature>
<dbReference type="GO" id="GO:0003723">
    <property type="term" value="F:RNA binding"/>
    <property type="evidence" value="ECO:0007669"/>
    <property type="project" value="UniProtKB-UniRule"/>
</dbReference>
<keyword evidence="6" id="KW-1185">Reference proteome</keyword>
<dbReference type="PROSITE" id="PS50102">
    <property type="entry name" value="RRM"/>
    <property type="match status" value="4"/>
</dbReference>
<dbReference type="Gene3D" id="3.30.70.330">
    <property type="match status" value="4"/>
</dbReference>
<evidence type="ECO:0000256" key="2">
    <source>
        <dbReference type="ARBA" id="ARBA00022884"/>
    </source>
</evidence>